<accession>A0A8F5BTF1</accession>
<dbReference type="PANTHER" id="PTHR43850">
    <property type="entry name" value="ABC TRANSPORTER ATP-BINDING PROTEIN MA_4021-RELATED"/>
    <property type="match status" value="1"/>
</dbReference>
<organism evidence="2 3">
    <name type="scientific">Saccharolobus shibatae</name>
    <dbReference type="NCBI Taxonomy" id="2286"/>
    <lineage>
        <taxon>Archaea</taxon>
        <taxon>Thermoproteota</taxon>
        <taxon>Thermoprotei</taxon>
        <taxon>Sulfolobales</taxon>
        <taxon>Sulfolobaceae</taxon>
        <taxon>Saccharolobus</taxon>
    </lineage>
</organism>
<dbReference type="EMBL" id="CP077715">
    <property type="protein sequence ID" value="QXJ31158.1"/>
    <property type="molecule type" value="Genomic_DNA"/>
</dbReference>
<dbReference type="Proteomes" id="UP000693941">
    <property type="component" value="Chromosome"/>
</dbReference>
<dbReference type="PROSITE" id="PS50893">
    <property type="entry name" value="ABC_TRANSPORTER_2"/>
    <property type="match status" value="1"/>
</dbReference>
<dbReference type="AlphaFoldDB" id="A0A8F5BTF1"/>
<protein>
    <recommendedName>
        <fullName evidence="1">ABC transporter domain-containing protein</fullName>
    </recommendedName>
</protein>
<dbReference type="GeneID" id="65559330"/>
<sequence length="257" mass="28230">MIEIKNVLLNINGKTILDVDVTIDNNSVILGPNGAGKTSLLKAIVGLYKVNKGKILVNGVDVTKEKKENLLSTNLESVYHLGSLNIAQTYSVYSKAFNCSKDADKLYTLVKPKGDTLSRLSTGEKKWFTTVLALFASSEVTLLDEPFEDLDPALVKSLVNAVTSVKGKQLLITLHSIHLLKYFKDWDLFFMLNGKLYGKAKVGEVLDSCIIEGDKENSVLKINVGGVTYSIVKGNCEGGISLKEINNLDILYIREEI</sequence>
<evidence type="ECO:0000313" key="3">
    <source>
        <dbReference type="Proteomes" id="UP000693941"/>
    </source>
</evidence>
<evidence type="ECO:0000259" key="1">
    <source>
        <dbReference type="PROSITE" id="PS50893"/>
    </source>
</evidence>
<gene>
    <name evidence="2" type="ORF">J5U21_00807</name>
</gene>
<dbReference type="PANTHER" id="PTHR43850:SF2">
    <property type="entry name" value="ABC TRANSPORTER ATP-BINDING PROTEIN MA_4021-RELATED"/>
    <property type="match status" value="1"/>
</dbReference>
<dbReference type="InterPro" id="IPR003439">
    <property type="entry name" value="ABC_transporter-like_ATP-bd"/>
</dbReference>
<dbReference type="GO" id="GO:0016887">
    <property type="term" value="F:ATP hydrolysis activity"/>
    <property type="evidence" value="ECO:0007669"/>
    <property type="project" value="InterPro"/>
</dbReference>
<reference evidence="2" key="1">
    <citation type="journal article" date="2021" name="Environ. Microbiol.">
        <title>New insights into the diversity and evolution of the archaeal mobilome from three complete genomes of Saccharolobus shibatae.</title>
        <authorList>
            <person name="Medvedeva S."/>
            <person name="Brandt D."/>
            <person name="Cvirkaite-Krupovic V."/>
            <person name="Liu Y."/>
            <person name="Severinov K."/>
            <person name="Ishino S."/>
            <person name="Ishino Y."/>
            <person name="Prangishvili D."/>
            <person name="Kalinowski J."/>
            <person name="Krupovic M."/>
        </authorList>
    </citation>
    <scope>NUCLEOTIDE SEQUENCE</scope>
    <source>
        <strain evidence="2">BEU9</strain>
    </source>
</reference>
<evidence type="ECO:0000313" key="2">
    <source>
        <dbReference type="EMBL" id="QXJ31158.1"/>
    </source>
</evidence>
<name>A0A8F5BTF1_9CREN</name>
<feature type="domain" description="ABC transporter" evidence="1">
    <location>
        <begin position="2"/>
        <end position="218"/>
    </location>
</feature>
<dbReference type="GO" id="GO:0005524">
    <property type="term" value="F:ATP binding"/>
    <property type="evidence" value="ECO:0007669"/>
    <property type="project" value="InterPro"/>
</dbReference>
<proteinExistence type="predicted"/>
<dbReference type="Pfam" id="PF00005">
    <property type="entry name" value="ABC_tran"/>
    <property type="match status" value="1"/>
</dbReference>
<dbReference type="CDD" id="cd00267">
    <property type="entry name" value="ABC_ATPase"/>
    <property type="match status" value="1"/>
</dbReference>
<dbReference type="RefSeq" id="WP_218261216.1">
    <property type="nucleotide sequence ID" value="NZ_CP077715.1"/>
</dbReference>